<name>A0A7M7HKN3_STRPU</name>
<evidence type="ECO:0000259" key="13">
    <source>
        <dbReference type="PROSITE" id="PS01178"/>
    </source>
</evidence>
<evidence type="ECO:0000313" key="16">
    <source>
        <dbReference type="Proteomes" id="UP000007110"/>
    </source>
</evidence>
<keyword evidence="4" id="KW-0272">Extracellular matrix</keyword>
<accession>A0A7M7HKN3</accession>
<keyword evidence="5 11" id="KW-0245">EGF-like domain</keyword>
<dbReference type="PROSITE" id="PS01177">
    <property type="entry name" value="ANAPHYLATOXIN_1"/>
    <property type="match status" value="1"/>
</dbReference>
<dbReference type="GO" id="GO:0005509">
    <property type="term" value="F:calcium ion binding"/>
    <property type="evidence" value="ECO:0007669"/>
    <property type="project" value="InterPro"/>
</dbReference>
<feature type="chain" id="PRO_5029895624" description="Fibulin-1" evidence="12">
    <location>
        <begin position="20"/>
        <end position="825"/>
    </location>
</feature>
<dbReference type="InterPro" id="IPR000742">
    <property type="entry name" value="EGF"/>
</dbReference>
<dbReference type="KEGG" id="spu:582612"/>
<dbReference type="PANTHER" id="PTHR47333">
    <property type="entry name" value="VON WILLEBRAND FACTOR C AND EGF DOMAIN-CONTAINING PROTEIN"/>
    <property type="match status" value="1"/>
</dbReference>
<dbReference type="CDD" id="cd00054">
    <property type="entry name" value="EGF_CA"/>
    <property type="match status" value="2"/>
</dbReference>
<comment type="subcellular location">
    <subcellularLocation>
        <location evidence="1">Secreted</location>
        <location evidence="1">Extracellular space</location>
        <location evidence="1">Extracellular matrix</location>
    </subcellularLocation>
</comment>
<dbReference type="InterPro" id="IPR009030">
    <property type="entry name" value="Growth_fac_rcpt_cys_sf"/>
</dbReference>
<dbReference type="InterPro" id="IPR052080">
    <property type="entry name" value="vWF_C/EGF_Fibrillin"/>
</dbReference>
<evidence type="ECO:0000256" key="1">
    <source>
        <dbReference type="ARBA" id="ARBA00004498"/>
    </source>
</evidence>
<dbReference type="RefSeq" id="XP_011676863.2">
    <property type="nucleotide sequence ID" value="XM_011678561.2"/>
</dbReference>
<evidence type="ECO:0000256" key="7">
    <source>
        <dbReference type="ARBA" id="ARBA00022737"/>
    </source>
</evidence>
<dbReference type="InterPro" id="IPR018097">
    <property type="entry name" value="EGF_Ca-bd_CS"/>
</dbReference>
<reference evidence="16" key="1">
    <citation type="submission" date="2015-02" db="EMBL/GenBank/DDBJ databases">
        <title>Genome sequencing for Strongylocentrotus purpuratus.</title>
        <authorList>
            <person name="Murali S."/>
            <person name="Liu Y."/>
            <person name="Vee V."/>
            <person name="English A."/>
            <person name="Wang M."/>
            <person name="Skinner E."/>
            <person name="Han Y."/>
            <person name="Muzny D.M."/>
            <person name="Worley K.C."/>
            <person name="Gibbs R.A."/>
        </authorList>
    </citation>
    <scope>NUCLEOTIDE SEQUENCE</scope>
</reference>
<dbReference type="FunFam" id="2.10.25.10:FF:000240">
    <property type="entry name" value="Vitamin K-dependent protein S"/>
    <property type="match status" value="1"/>
</dbReference>
<evidence type="ECO:0000256" key="2">
    <source>
        <dbReference type="ARBA" id="ARBA00006127"/>
    </source>
</evidence>
<dbReference type="GeneID" id="582612"/>
<dbReference type="PROSITE" id="PS00010">
    <property type="entry name" value="ASX_HYDROXYL"/>
    <property type="match status" value="3"/>
</dbReference>
<dbReference type="SMART" id="SM00181">
    <property type="entry name" value="EGF"/>
    <property type="match status" value="12"/>
</dbReference>
<evidence type="ECO:0000256" key="4">
    <source>
        <dbReference type="ARBA" id="ARBA00022530"/>
    </source>
</evidence>
<comment type="caution">
    <text evidence="11">Lacks conserved residue(s) required for the propagation of feature annotation.</text>
</comment>
<keyword evidence="6 12" id="KW-0732">Signal</keyword>
<dbReference type="AlphaFoldDB" id="A0A7M7HKN3"/>
<feature type="signal peptide" evidence="12">
    <location>
        <begin position="1"/>
        <end position="19"/>
    </location>
</feature>
<dbReference type="OrthoDB" id="10022113at2759"/>
<evidence type="ECO:0000256" key="8">
    <source>
        <dbReference type="ARBA" id="ARBA00022837"/>
    </source>
</evidence>
<dbReference type="PROSITE" id="PS01178">
    <property type="entry name" value="ANAPHYLATOXIN_2"/>
    <property type="match status" value="1"/>
</dbReference>
<keyword evidence="9" id="KW-1015">Disulfide bond</keyword>
<dbReference type="GO" id="GO:0005576">
    <property type="term" value="C:extracellular region"/>
    <property type="evidence" value="ECO:0007669"/>
    <property type="project" value="InterPro"/>
</dbReference>
<dbReference type="Pfam" id="PF07645">
    <property type="entry name" value="EGF_CA"/>
    <property type="match status" value="8"/>
</dbReference>
<keyword evidence="10" id="KW-0325">Glycoprotein</keyword>
<evidence type="ECO:0000256" key="11">
    <source>
        <dbReference type="PROSITE-ProRule" id="PRU00076"/>
    </source>
</evidence>
<evidence type="ECO:0000256" key="6">
    <source>
        <dbReference type="ARBA" id="ARBA00022729"/>
    </source>
</evidence>
<dbReference type="Proteomes" id="UP000007110">
    <property type="component" value="Unassembled WGS sequence"/>
</dbReference>
<dbReference type="OMA" id="VQQKFER"/>
<dbReference type="FunFam" id="2.10.25.10:FF:000014">
    <property type="entry name" value="Latent-transforming growth factor beta-binding protein 3"/>
    <property type="match status" value="1"/>
</dbReference>
<evidence type="ECO:0000256" key="10">
    <source>
        <dbReference type="ARBA" id="ARBA00023180"/>
    </source>
</evidence>
<dbReference type="Pfam" id="PF12662">
    <property type="entry name" value="cEGF"/>
    <property type="match status" value="1"/>
</dbReference>
<dbReference type="FunFam" id="2.10.25.10:FF:000139">
    <property type="entry name" value="Fibulin-1"/>
    <property type="match status" value="1"/>
</dbReference>
<evidence type="ECO:0000259" key="14">
    <source>
        <dbReference type="PROSITE" id="PS50026"/>
    </source>
</evidence>
<dbReference type="Pfam" id="PF22914">
    <property type="entry name" value="Fibulin_C"/>
    <property type="match status" value="1"/>
</dbReference>
<keyword evidence="3" id="KW-0964">Secreted</keyword>
<dbReference type="FunFam" id="2.10.25.10:FF:000005">
    <property type="entry name" value="Fibrillin 2"/>
    <property type="match status" value="1"/>
</dbReference>
<dbReference type="SMART" id="SM00179">
    <property type="entry name" value="EGF_CA"/>
    <property type="match status" value="12"/>
</dbReference>
<evidence type="ECO:0008006" key="17">
    <source>
        <dbReference type="Google" id="ProtNLM"/>
    </source>
</evidence>
<reference evidence="15" key="2">
    <citation type="submission" date="2021-01" db="UniProtKB">
        <authorList>
            <consortium name="EnsemblMetazoa"/>
        </authorList>
    </citation>
    <scope>IDENTIFICATION</scope>
</reference>
<dbReference type="PROSITE" id="PS50026">
    <property type="entry name" value="EGF_3"/>
    <property type="match status" value="2"/>
</dbReference>
<keyword evidence="16" id="KW-1185">Reference proteome</keyword>
<dbReference type="InterPro" id="IPR001881">
    <property type="entry name" value="EGF-like_Ca-bd_dom"/>
</dbReference>
<feature type="domain" description="EGF-like" evidence="14">
    <location>
        <begin position="561"/>
        <end position="603"/>
    </location>
</feature>
<dbReference type="EnsemblMetazoa" id="XM_011678561">
    <property type="protein sequence ID" value="XP_011676863"/>
    <property type="gene ID" value="LOC582612"/>
</dbReference>
<keyword evidence="7" id="KW-0677">Repeat</keyword>
<dbReference type="InterPro" id="IPR055088">
    <property type="entry name" value="Fibulin_C"/>
</dbReference>
<evidence type="ECO:0000256" key="5">
    <source>
        <dbReference type="ARBA" id="ARBA00022536"/>
    </source>
</evidence>
<dbReference type="InterPro" id="IPR000020">
    <property type="entry name" value="Anaphylatoxin/fibulin"/>
</dbReference>
<organism evidence="15 16">
    <name type="scientific">Strongylocentrotus purpuratus</name>
    <name type="common">Purple sea urchin</name>
    <dbReference type="NCBI Taxonomy" id="7668"/>
    <lineage>
        <taxon>Eukaryota</taxon>
        <taxon>Metazoa</taxon>
        <taxon>Echinodermata</taxon>
        <taxon>Eleutherozoa</taxon>
        <taxon>Echinozoa</taxon>
        <taxon>Echinoidea</taxon>
        <taxon>Euechinoidea</taxon>
        <taxon>Echinacea</taxon>
        <taxon>Camarodonta</taxon>
        <taxon>Echinidea</taxon>
        <taxon>Strongylocentrotidae</taxon>
        <taxon>Strongylocentrotus</taxon>
    </lineage>
</organism>
<sequence length="825" mass="91642">MKVYISLITLLVCFSFCHASLIDVMPDCCERGASFAGLGRTCDDLEAIPDIAPGDHGICMVIMKSCCANSLGPVLCERALNHRMNVGSCQTMNNDTCFSAGRECCDCCELGINAFHDGIECESMRTGTSCDRAFAYCCKAAASSFDVRRDFGENECSLQTSHRLCTERCVNLIDNYVCECHPGNHLLEDNITCVADGDTRPPPRYLACSQAPCQHECRQVGREYECYCRTGYELLSDGYTCEDVDECAVTDSLACNYAERCLNTIGSFNCISDVVCRSGLKYDPVNQYCVDIDECAERTDTCDERSICENRYASYTCQHASCPTGYYYDRTVSQCNDIDECARGTHECLDGARCDNLPGSFHCTRIVPCGTGYTINGVTQQCVDVDECSQQSHDCEINELCINIRGSYDCQSCPRGFKTNGNVNRCTQDINECQEGTFDCREGTRCENNVGSYTCISICMTGFEYNRILRACMDVDECRRGLANCATYEICQNTNGSFSCGCRQGFRQNNYGQCVDIDECREGLSECKPNQRCYNLQGQYQCRNMCRNGFRFNNFNSACEDIDECAEGLDVCQNNQRCINQEGGYVCQCPAGHQANRDRATCEDIDECSLGLCRGTCENLPGSYVCTCPAGYALMENNVTCKDLDECSTGTDTCIQDEVCFNTRGGHKCESVVCPEYYQVRTSNDNIQCVKTCPRTGNAPDCPPGNLNSTISHTFVALPSIPFLRQPIRLLTIGLPNYRSAYGGSSQTYFRSISGNEDQYFVITRLFPRGLPTGYVSLQKPISGPFETVLHLEIVTEVRNPVTRRTEVTATSYLMIHIDVGEQSY</sequence>
<dbReference type="InterPro" id="IPR026823">
    <property type="entry name" value="cEGF"/>
</dbReference>
<evidence type="ECO:0000313" key="15">
    <source>
        <dbReference type="EnsemblMetazoa" id="XP_011676863"/>
    </source>
</evidence>
<dbReference type="PROSITE" id="PS01187">
    <property type="entry name" value="EGF_CA"/>
    <property type="match status" value="2"/>
</dbReference>
<dbReference type="InParanoid" id="A0A7M7HKN3"/>
<dbReference type="Gene3D" id="2.10.25.10">
    <property type="entry name" value="Laminin"/>
    <property type="match status" value="11"/>
</dbReference>
<feature type="domain" description="EGF-like" evidence="14">
    <location>
        <begin position="604"/>
        <end position="642"/>
    </location>
</feature>
<dbReference type="SUPFAM" id="SSF57196">
    <property type="entry name" value="EGF/Laminin"/>
    <property type="match status" value="1"/>
</dbReference>
<evidence type="ECO:0000256" key="3">
    <source>
        <dbReference type="ARBA" id="ARBA00022525"/>
    </source>
</evidence>
<dbReference type="InterPro" id="IPR049883">
    <property type="entry name" value="NOTCH1_EGF-like"/>
</dbReference>
<dbReference type="PANTHER" id="PTHR47333:SF4">
    <property type="entry name" value="EGF-LIKE DOMAIN-CONTAINING PROTEIN"/>
    <property type="match status" value="1"/>
</dbReference>
<comment type="similarity">
    <text evidence="2">Belongs to the fibulin family.</text>
</comment>
<dbReference type="SUPFAM" id="SSF57184">
    <property type="entry name" value="Growth factor receptor domain"/>
    <property type="match status" value="4"/>
</dbReference>
<evidence type="ECO:0000256" key="12">
    <source>
        <dbReference type="SAM" id="SignalP"/>
    </source>
</evidence>
<proteinExistence type="inferred from homology"/>
<keyword evidence="8" id="KW-0106">Calcium</keyword>
<feature type="domain" description="Anaphylatoxin-like" evidence="13">
    <location>
        <begin position="107"/>
        <end position="138"/>
    </location>
</feature>
<protein>
    <recommendedName>
        <fullName evidence="17">Fibulin-1</fullName>
    </recommendedName>
</protein>
<dbReference type="FunFam" id="2.10.25.10:FF:000038">
    <property type="entry name" value="Fibrillin 2"/>
    <property type="match status" value="2"/>
</dbReference>
<dbReference type="InterPro" id="IPR000152">
    <property type="entry name" value="EGF-type_Asp/Asn_hydroxyl_site"/>
</dbReference>
<evidence type="ECO:0000256" key="9">
    <source>
        <dbReference type="ARBA" id="ARBA00023157"/>
    </source>
</evidence>
<dbReference type="PROSITE" id="PS01186">
    <property type="entry name" value="EGF_2"/>
    <property type="match status" value="3"/>
</dbReference>